<dbReference type="RefSeq" id="WP_073399904.1">
    <property type="nucleotide sequence ID" value="NZ_FQTV01000004.1"/>
</dbReference>
<evidence type="ECO:0000259" key="1">
    <source>
        <dbReference type="Pfam" id="PF13460"/>
    </source>
</evidence>
<dbReference type="AlphaFoldDB" id="A0A1M4XVU4"/>
<evidence type="ECO:0000313" key="2">
    <source>
        <dbReference type="EMBL" id="SHE97611.1"/>
    </source>
</evidence>
<organism evidence="2 3">
    <name type="scientific">Bacteroides luti</name>
    <dbReference type="NCBI Taxonomy" id="1297750"/>
    <lineage>
        <taxon>Bacteria</taxon>
        <taxon>Pseudomonadati</taxon>
        <taxon>Bacteroidota</taxon>
        <taxon>Bacteroidia</taxon>
        <taxon>Bacteroidales</taxon>
        <taxon>Bacteroidaceae</taxon>
        <taxon>Bacteroides</taxon>
    </lineage>
</organism>
<dbReference type="PANTHER" id="PTHR43355">
    <property type="entry name" value="FLAVIN REDUCTASE (NADPH)"/>
    <property type="match status" value="1"/>
</dbReference>
<accession>A0A1M4XVU4</accession>
<dbReference type="Proteomes" id="UP000184509">
    <property type="component" value="Unassembled WGS sequence"/>
</dbReference>
<reference evidence="2 3" key="1">
    <citation type="submission" date="2016-11" db="EMBL/GenBank/DDBJ databases">
        <authorList>
            <person name="Jaros S."/>
            <person name="Januszkiewicz K."/>
            <person name="Wedrychowicz H."/>
        </authorList>
    </citation>
    <scope>NUCLEOTIDE SEQUENCE [LARGE SCALE GENOMIC DNA]</scope>
    <source>
        <strain evidence="2 3">DSM 26991</strain>
    </source>
</reference>
<keyword evidence="3" id="KW-1185">Reference proteome</keyword>
<feature type="domain" description="NAD(P)-binding" evidence="1">
    <location>
        <begin position="7"/>
        <end position="198"/>
    </location>
</feature>
<protein>
    <submittedName>
        <fullName evidence="2">Putative NADH-flavin reductase</fullName>
    </submittedName>
</protein>
<evidence type="ECO:0000313" key="3">
    <source>
        <dbReference type="Proteomes" id="UP000184509"/>
    </source>
</evidence>
<sequence>MIITIFGASGKIGRLLTEQALGKGYIMKAYVHNLQEIGLSHPNLEIVEGTIHDYYKIKQAIAGSNAVISTMEPSKSFKKKGYPVFEAHRHIIMAMERLNIKRFITIASPVIQSGKDAKSAVTIVPKLFISLFRHRTYLEFVAIGHMIKKSTLDWTIVRYLYPTNKPHKGKIKVTSGKQKINFAVSRADIAKFILDQVESREYIHCMPIIGN</sequence>
<dbReference type="OrthoDB" id="9785372at2"/>
<dbReference type="Gene3D" id="3.40.50.720">
    <property type="entry name" value="NAD(P)-binding Rossmann-like Domain"/>
    <property type="match status" value="1"/>
</dbReference>
<dbReference type="GO" id="GO:0016646">
    <property type="term" value="F:oxidoreductase activity, acting on the CH-NH group of donors, NAD or NADP as acceptor"/>
    <property type="evidence" value="ECO:0007669"/>
    <property type="project" value="TreeGrafter"/>
</dbReference>
<dbReference type="STRING" id="1297750.SAMN05444405_104145"/>
<dbReference type="SUPFAM" id="SSF51735">
    <property type="entry name" value="NAD(P)-binding Rossmann-fold domains"/>
    <property type="match status" value="1"/>
</dbReference>
<proteinExistence type="predicted"/>
<gene>
    <name evidence="2" type="ORF">SAMN05444405_104145</name>
</gene>
<dbReference type="InterPro" id="IPR016040">
    <property type="entry name" value="NAD(P)-bd_dom"/>
</dbReference>
<dbReference type="InterPro" id="IPR051606">
    <property type="entry name" value="Polyketide_Oxido-like"/>
</dbReference>
<dbReference type="InterPro" id="IPR036291">
    <property type="entry name" value="NAD(P)-bd_dom_sf"/>
</dbReference>
<name>A0A1M4XVU4_9BACE</name>
<dbReference type="PANTHER" id="PTHR43355:SF2">
    <property type="entry name" value="FLAVIN REDUCTASE (NADPH)"/>
    <property type="match status" value="1"/>
</dbReference>
<dbReference type="EMBL" id="FQTV01000004">
    <property type="protein sequence ID" value="SHE97611.1"/>
    <property type="molecule type" value="Genomic_DNA"/>
</dbReference>
<dbReference type="Pfam" id="PF13460">
    <property type="entry name" value="NAD_binding_10"/>
    <property type="match status" value="1"/>
</dbReference>